<protein>
    <submittedName>
        <fullName evidence="1 2">Uncharacterized protein</fullName>
    </submittedName>
</protein>
<proteinExistence type="predicted"/>
<reference evidence="1" key="3">
    <citation type="submission" date="2018-07" db="EMBL/GenBank/DDBJ databases">
        <title>WGS assembly of Glycine max.</title>
        <authorList>
            <person name="Schmutz J."/>
            <person name="Cannon S."/>
            <person name="Schlueter J."/>
            <person name="Ma J."/>
            <person name="Mitros T."/>
            <person name="Nelson W."/>
            <person name="Hyten D."/>
            <person name="Song Q."/>
            <person name="Thelen J."/>
            <person name="Cheng J."/>
            <person name="Xu D."/>
            <person name="Hellsten U."/>
            <person name="May G."/>
            <person name="Yu Y."/>
            <person name="Sakurai T."/>
            <person name="Umezawa T."/>
            <person name="Bhattacharyya M."/>
            <person name="Sandhu D."/>
            <person name="Valliyodan B."/>
            <person name="Lindquist E."/>
            <person name="Peto M."/>
            <person name="Grant D."/>
            <person name="Shu S."/>
            <person name="Goodstein D."/>
            <person name="Barry K."/>
            <person name="Futrell-Griggs M."/>
            <person name="Abernathy B."/>
            <person name="Du J."/>
            <person name="Tian Z."/>
            <person name="Zhu L."/>
            <person name="Gill N."/>
            <person name="Joshi T."/>
            <person name="Libault M."/>
            <person name="Sethuraman A."/>
            <person name="Zhang X."/>
            <person name="Shinozaki K."/>
            <person name="Nguyen H."/>
            <person name="Wing R."/>
            <person name="Cregan P."/>
            <person name="Specht J."/>
            <person name="Grimwood J."/>
            <person name="Rokhsar D."/>
            <person name="Stacey G."/>
            <person name="Shoemaker R."/>
            <person name="Jackson S."/>
        </authorList>
    </citation>
    <scope>NUCLEOTIDE SEQUENCE</scope>
    <source>
        <tissue evidence="1">Callus</tissue>
    </source>
</reference>
<dbReference type="Gramene" id="KRH48919">
    <property type="protein sequence ID" value="KRH48919"/>
    <property type="gene ID" value="GLYMA_07G121600"/>
</dbReference>
<dbReference type="InParanoid" id="A0A0R0J2B3"/>
<dbReference type="EMBL" id="CM000840">
    <property type="protein sequence ID" value="KRH48919.1"/>
    <property type="molecule type" value="Genomic_DNA"/>
</dbReference>
<accession>A0A0R0J2B3</accession>
<name>A0A0R0J2B3_SOYBN</name>
<gene>
    <name evidence="1" type="ORF">GLYMA_07G121600</name>
</gene>
<evidence type="ECO:0000313" key="1">
    <source>
        <dbReference type="EMBL" id="KRH48919.1"/>
    </source>
</evidence>
<keyword evidence="3" id="KW-1185">Reference proteome</keyword>
<reference evidence="2" key="2">
    <citation type="submission" date="2018-02" db="UniProtKB">
        <authorList>
            <consortium name="EnsemblPlants"/>
        </authorList>
    </citation>
    <scope>IDENTIFICATION</scope>
    <source>
        <strain evidence="2">Williams 82</strain>
    </source>
</reference>
<dbReference type="Proteomes" id="UP000008827">
    <property type="component" value="Chromosome 7"/>
</dbReference>
<dbReference type="AlphaFoldDB" id="A0A0R0J2B3"/>
<reference evidence="1 2" key="1">
    <citation type="journal article" date="2010" name="Nature">
        <title>Genome sequence of the palaeopolyploid soybean.</title>
        <authorList>
            <person name="Schmutz J."/>
            <person name="Cannon S.B."/>
            <person name="Schlueter J."/>
            <person name="Ma J."/>
            <person name="Mitros T."/>
            <person name="Nelson W."/>
            <person name="Hyten D.L."/>
            <person name="Song Q."/>
            <person name="Thelen J.J."/>
            <person name="Cheng J."/>
            <person name="Xu D."/>
            <person name="Hellsten U."/>
            <person name="May G.D."/>
            <person name="Yu Y."/>
            <person name="Sakurai T."/>
            <person name="Umezawa T."/>
            <person name="Bhattacharyya M.K."/>
            <person name="Sandhu D."/>
            <person name="Valliyodan B."/>
            <person name="Lindquist E."/>
            <person name="Peto M."/>
            <person name="Grant D."/>
            <person name="Shu S."/>
            <person name="Goodstein D."/>
            <person name="Barry K."/>
            <person name="Futrell-Griggs M."/>
            <person name="Abernathy B."/>
            <person name="Du J."/>
            <person name="Tian Z."/>
            <person name="Zhu L."/>
            <person name="Gill N."/>
            <person name="Joshi T."/>
            <person name="Libault M."/>
            <person name="Sethuraman A."/>
            <person name="Zhang X.-C."/>
            <person name="Shinozaki K."/>
            <person name="Nguyen H.T."/>
            <person name="Wing R.A."/>
            <person name="Cregan P."/>
            <person name="Specht J."/>
            <person name="Grimwood J."/>
            <person name="Rokhsar D."/>
            <person name="Stacey G."/>
            <person name="Shoemaker R.C."/>
            <person name="Jackson S.A."/>
        </authorList>
    </citation>
    <scope>NUCLEOTIDE SEQUENCE</scope>
    <source>
        <strain evidence="2">cv. Williams 82</strain>
        <tissue evidence="1">Callus</tissue>
    </source>
</reference>
<sequence>MNGSTTSKALSRMDLCSTNTSCSKETHLGSKGFNWLANTFDNILYKTFQRDIGRKSFIAEGFSFLRVSTVLVAFS</sequence>
<organism evidence="1">
    <name type="scientific">Glycine max</name>
    <name type="common">Soybean</name>
    <name type="synonym">Glycine hispida</name>
    <dbReference type="NCBI Taxonomy" id="3847"/>
    <lineage>
        <taxon>Eukaryota</taxon>
        <taxon>Viridiplantae</taxon>
        <taxon>Streptophyta</taxon>
        <taxon>Embryophyta</taxon>
        <taxon>Tracheophyta</taxon>
        <taxon>Spermatophyta</taxon>
        <taxon>Magnoliopsida</taxon>
        <taxon>eudicotyledons</taxon>
        <taxon>Gunneridae</taxon>
        <taxon>Pentapetalae</taxon>
        <taxon>rosids</taxon>
        <taxon>fabids</taxon>
        <taxon>Fabales</taxon>
        <taxon>Fabaceae</taxon>
        <taxon>Papilionoideae</taxon>
        <taxon>50 kb inversion clade</taxon>
        <taxon>NPAAA clade</taxon>
        <taxon>indigoferoid/millettioid clade</taxon>
        <taxon>Phaseoleae</taxon>
        <taxon>Glycine</taxon>
        <taxon>Glycine subgen. Soja</taxon>
    </lineage>
</organism>
<evidence type="ECO:0000313" key="3">
    <source>
        <dbReference type="Proteomes" id="UP000008827"/>
    </source>
</evidence>
<evidence type="ECO:0000313" key="2">
    <source>
        <dbReference type="EnsemblPlants" id="KRH48919"/>
    </source>
</evidence>
<dbReference type="EnsemblPlants" id="KRH48919">
    <property type="protein sequence ID" value="KRH48919"/>
    <property type="gene ID" value="GLYMA_07G121600"/>
</dbReference>